<evidence type="ECO:0000256" key="9">
    <source>
        <dbReference type="ARBA" id="ARBA00023157"/>
    </source>
</evidence>
<evidence type="ECO:0000256" key="15">
    <source>
        <dbReference type="SAM" id="MobiDB-lite"/>
    </source>
</evidence>
<reference evidence="18" key="1">
    <citation type="submission" date="2022-11" db="UniProtKB">
        <authorList>
            <consortium name="WormBaseParasite"/>
        </authorList>
    </citation>
    <scope>IDENTIFICATION</scope>
</reference>
<accession>A0A914LU81</accession>
<comment type="similarity">
    <text evidence="3">Belongs to the peroxiredoxin family. Prx5 subfamily.</text>
</comment>
<evidence type="ECO:0000256" key="5">
    <source>
        <dbReference type="ARBA" id="ARBA00014329"/>
    </source>
</evidence>
<evidence type="ECO:0000256" key="12">
    <source>
        <dbReference type="ARBA" id="ARBA00033191"/>
    </source>
</evidence>
<dbReference type="GO" id="GO:0005829">
    <property type="term" value="C:cytosol"/>
    <property type="evidence" value="ECO:0007669"/>
    <property type="project" value="TreeGrafter"/>
</dbReference>
<comment type="function">
    <text evidence="1">Thiol-specific peroxidase that catalyzes the reduction of hydrogen peroxide and organic hydroperoxides to water and alcohols, respectively. Plays a role in cell protection against oxidative stress by detoxifying peroxides and as sensor of hydrogen peroxide-mediated signaling events.</text>
</comment>
<evidence type="ECO:0000256" key="3">
    <source>
        <dbReference type="ARBA" id="ARBA00010505"/>
    </source>
</evidence>
<dbReference type="WBParaSite" id="Minc3s00804g17569">
    <property type="protein sequence ID" value="Minc3s00804g17569"/>
    <property type="gene ID" value="Minc3s00804g17569"/>
</dbReference>
<evidence type="ECO:0000256" key="7">
    <source>
        <dbReference type="ARBA" id="ARBA00022862"/>
    </source>
</evidence>
<evidence type="ECO:0000259" key="16">
    <source>
        <dbReference type="PROSITE" id="PS51352"/>
    </source>
</evidence>
<keyword evidence="8" id="KW-0560">Oxidoreductase</keyword>
<dbReference type="GO" id="GO:0019430">
    <property type="term" value="P:removal of superoxide radicals"/>
    <property type="evidence" value="ECO:0007669"/>
    <property type="project" value="TreeGrafter"/>
</dbReference>
<feature type="compositionally biased region" description="Basic and acidic residues" evidence="15">
    <location>
        <begin position="858"/>
        <end position="872"/>
    </location>
</feature>
<sequence length="872" mass="98740">MIGSKVSASSSTIDSDFDLVSANSMINTLIFKKCIDSPSNKENFLTSKSKASSSQNNPKKLPTTCQLNKETNSKDSAVLLQKLKHAKKALAKYQEDKNRLESELTQNRSLMAQILSCQITAKNKTRVKNSSRPKEYFPSDDRCVGIKTFDSLAWIPLLERLEEEQVDLFVQVPPPMIPRLLDGKGGLISQTVFKSLISLTVNEHQNSSIATPPFCIILLPFSHVVTRYLTYLKDEPVNVLFTRDGLLNLDCINKSLFYPTFCLTTCNHFLIELDNGNDKLTLLLLSFIYVFITLDNLTLLLLDEADLLIHDVDFVRCFIEIQSSSSSTYRTLMFSRTLDNQTSPLLSDILKIGYKTLLIGERAFEMSHSSLNFSEQSEGRLIDFDEESSVSENELNQTAHSNELLEQRKGDDETIDDVVNFSTLNDEEQDDIIVSNSGLSQPSETNELSENVEEQNLISNKDSWPLEFINIRPPPPPAMLSFYMENDEEINFNEQGTSCQIYNNIENDQHQHGQSSFFEIEEQNVQRNGLLIDFEQRQSTSTLGEAYQSCLASFKSTSTHTSISNLSSFTNANVISRHNQMLNNSSNRQLQRHRTKSYGKAKIGKLAPEFTTDAVVDSDFKTISLSDYKGKYVVLFFYPLDFTFVCPTEIIAFSERSSDFTEINVQLLACSTDSKFSHFEWINKPRKEGGLGEMKIPVLSDRNMKIARDYGVLKEDEGIAYRTFVCPTEIIAFSERSSDFTEINVQLLACSTDSKFSHFEWINKPRKEGGLGEMKIPVLSDRNMKIARDYGVLKEDEGIAYRGLFIIDPKGILRQITINDLPVGRSVDETLRLVQAFQYTDKHGEVCPANWKPGSDTIKPDPNKSKEYFGKQ</sequence>
<dbReference type="AlphaFoldDB" id="A0A914LU81"/>
<name>A0A914LU81_MELIC</name>
<dbReference type="InterPro" id="IPR019479">
    <property type="entry name" value="Peroxiredoxin_C"/>
</dbReference>
<keyword evidence="14" id="KW-0175">Coiled coil</keyword>
<dbReference type="InterPro" id="IPR000866">
    <property type="entry name" value="AhpC/TSA"/>
</dbReference>
<feature type="region of interest" description="Disordered" evidence="15">
    <location>
        <begin position="850"/>
        <end position="872"/>
    </location>
</feature>
<feature type="coiled-coil region" evidence="14">
    <location>
        <begin position="76"/>
        <end position="110"/>
    </location>
</feature>
<dbReference type="PANTHER" id="PTHR10681:SF163">
    <property type="entry name" value="AT16346P-RELATED"/>
    <property type="match status" value="1"/>
</dbReference>
<evidence type="ECO:0000313" key="17">
    <source>
        <dbReference type="Proteomes" id="UP000887563"/>
    </source>
</evidence>
<dbReference type="GO" id="GO:0008379">
    <property type="term" value="F:thioredoxin peroxidase activity"/>
    <property type="evidence" value="ECO:0007669"/>
    <property type="project" value="TreeGrafter"/>
</dbReference>
<organism evidence="17 18">
    <name type="scientific">Meloidogyne incognita</name>
    <name type="common">Southern root-knot nematode worm</name>
    <name type="synonym">Oxyuris incognita</name>
    <dbReference type="NCBI Taxonomy" id="6306"/>
    <lineage>
        <taxon>Eukaryota</taxon>
        <taxon>Metazoa</taxon>
        <taxon>Ecdysozoa</taxon>
        <taxon>Nematoda</taxon>
        <taxon>Chromadorea</taxon>
        <taxon>Rhabditida</taxon>
        <taxon>Tylenchina</taxon>
        <taxon>Tylenchomorpha</taxon>
        <taxon>Tylenchoidea</taxon>
        <taxon>Meloidogynidae</taxon>
        <taxon>Meloidogyninae</taxon>
        <taxon>Meloidogyne</taxon>
        <taxon>Meloidogyne incognita group</taxon>
    </lineage>
</organism>
<evidence type="ECO:0000313" key="18">
    <source>
        <dbReference type="WBParaSite" id="Minc3s00804g17569"/>
    </source>
</evidence>
<protein>
    <recommendedName>
        <fullName evidence="5">Peroxiredoxin-5, mitochondrial</fullName>
        <ecNumber evidence="4">1.11.1.24</ecNumber>
    </recommendedName>
    <alternativeName>
        <fullName evidence="11">Peroxiredoxin V</fullName>
    </alternativeName>
    <alternativeName>
        <fullName evidence="12">Thioredoxin-dependent peroxiredoxin 5</fullName>
    </alternativeName>
</protein>
<evidence type="ECO:0000256" key="13">
    <source>
        <dbReference type="ARBA" id="ARBA00049091"/>
    </source>
</evidence>
<feature type="domain" description="Thioredoxin" evidence="16">
    <location>
        <begin position="601"/>
        <end position="839"/>
    </location>
</feature>
<evidence type="ECO:0000256" key="11">
    <source>
        <dbReference type="ARBA" id="ARBA00031861"/>
    </source>
</evidence>
<evidence type="ECO:0000256" key="2">
    <source>
        <dbReference type="ARBA" id="ARBA00009796"/>
    </source>
</evidence>
<dbReference type="InterPro" id="IPR013766">
    <property type="entry name" value="Thioredoxin_domain"/>
</dbReference>
<dbReference type="Pfam" id="PF10417">
    <property type="entry name" value="1-cysPrx_C"/>
    <property type="match status" value="1"/>
</dbReference>
<dbReference type="Gene3D" id="3.40.30.10">
    <property type="entry name" value="Glutaredoxin"/>
    <property type="match status" value="2"/>
</dbReference>
<proteinExistence type="inferred from homology"/>
<dbReference type="InterPro" id="IPR050217">
    <property type="entry name" value="Peroxiredoxin"/>
</dbReference>
<keyword evidence="7" id="KW-0049">Antioxidant</keyword>
<evidence type="ECO:0000256" key="14">
    <source>
        <dbReference type="SAM" id="Coils"/>
    </source>
</evidence>
<evidence type="ECO:0000256" key="6">
    <source>
        <dbReference type="ARBA" id="ARBA00022559"/>
    </source>
</evidence>
<keyword evidence="9" id="KW-1015">Disulfide bond</keyword>
<evidence type="ECO:0000256" key="1">
    <source>
        <dbReference type="ARBA" id="ARBA00003330"/>
    </source>
</evidence>
<evidence type="ECO:0000256" key="8">
    <source>
        <dbReference type="ARBA" id="ARBA00023002"/>
    </source>
</evidence>
<dbReference type="PANTHER" id="PTHR10681">
    <property type="entry name" value="THIOREDOXIN PEROXIDASE"/>
    <property type="match status" value="1"/>
</dbReference>
<comment type="catalytic activity">
    <reaction evidence="13">
        <text>a hydroperoxide + [thioredoxin]-dithiol = an alcohol + [thioredoxin]-disulfide + H2O</text>
        <dbReference type="Rhea" id="RHEA:62620"/>
        <dbReference type="Rhea" id="RHEA-COMP:10698"/>
        <dbReference type="Rhea" id="RHEA-COMP:10700"/>
        <dbReference type="ChEBI" id="CHEBI:15377"/>
        <dbReference type="ChEBI" id="CHEBI:29950"/>
        <dbReference type="ChEBI" id="CHEBI:30879"/>
        <dbReference type="ChEBI" id="CHEBI:35924"/>
        <dbReference type="ChEBI" id="CHEBI:50058"/>
        <dbReference type="EC" id="1.11.1.24"/>
    </reaction>
</comment>
<dbReference type="PROSITE" id="PS51352">
    <property type="entry name" value="THIOREDOXIN_2"/>
    <property type="match status" value="1"/>
</dbReference>
<comment type="similarity">
    <text evidence="2">Belongs to the peroxiredoxin family. AhpC/Prx1 subfamily.</text>
</comment>
<dbReference type="GO" id="GO:0045454">
    <property type="term" value="P:cell redox homeostasis"/>
    <property type="evidence" value="ECO:0007669"/>
    <property type="project" value="TreeGrafter"/>
</dbReference>
<dbReference type="GO" id="GO:0042744">
    <property type="term" value="P:hydrogen peroxide catabolic process"/>
    <property type="evidence" value="ECO:0007669"/>
    <property type="project" value="TreeGrafter"/>
</dbReference>
<dbReference type="Pfam" id="PF00578">
    <property type="entry name" value="AhpC-TSA"/>
    <property type="match status" value="1"/>
</dbReference>
<dbReference type="Proteomes" id="UP000887563">
    <property type="component" value="Unplaced"/>
</dbReference>
<dbReference type="SUPFAM" id="SSF52833">
    <property type="entry name" value="Thioredoxin-like"/>
    <property type="match status" value="2"/>
</dbReference>
<evidence type="ECO:0000256" key="4">
    <source>
        <dbReference type="ARBA" id="ARBA00013017"/>
    </source>
</evidence>
<dbReference type="SMR" id="A0A914LU81"/>
<keyword evidence="17" id="KW-1185">Reference proteome</keyword>
<dbReference type="FunFam" id="3.40.30.10:FF:000003">
    <property type="entry name" value="Peroxiredoxin 1"/>
    <property type="match status" value="1"/>
</dbReference>
<evidence type="ECO:0000256" key="10">
    <source>
        <dbReference type="ARBA" id="ARBA00023284"/>
    </source>
</evidence>
<dbReference type="InterPro" id="IPR036249">
    <property type="entry name" value="Thioredoxin-like_sf"/>
</dbReference>
<dbReference type="EC" id="1.11.1.24" evidence="4"/>
<dbReference type="InterPro" id="IPR013740">
    <property type="entry name" value="Redoxin"/>
</dbReference>
<dbReference type="CDD" id="cd03015">
    <property type="entry name" value="PRX_Typ2cys"/>
    <property type="match status" value="1"/>
</dbReference>
<keyword evidence="6" id="KW-0575">Peroxidase</keyword>
<dbReference type="Pfam" id="PF08534">
    <property type="entry name" value="Redoxin"/>
    <property type="match status" value="1"/>
</dbReference>
<keyword evidence="10" id="KW-0676">Redox-active center</keyword>